<organism evidence="4 5">
    <name type="scientific">Rubroshorea leprosula</name>
    <dbReference type="NCBI Taxonomy" id="152421"/>
    <lineage>
        <taxon>Eukaryota</taxon>
        <taxon>Viridiplantae</taxon>
        <taxon>Streptophyta</taxon>
        <taxon>Embryophyta</taxon>
        <taxon>Tracheophyta</taxon>
        <taxon>Spermatophyta</taxon>
        <taxon>Magnoliopsida</taxon>
        <taxon>eudicotyledons</taxon>
        <taxon>Gunneridae</taxon>
        <taxon>Pentapetalae</taxon>
        <taxon>rosids</taxon>
        <taxon>malvids</taxon>
        <taxon>Malvales</taxon>
        <taxon>Dipterocarpaceae</taxon>
        <taxon>Rubroshorea</taxon>
    </lineage>
</organism>
<evidence type="ECO:0000256" key="2">
    <source>
        <dbReference type="ARBA" id="ARBA00022821"/>
    </source>
</evidence>
<dbReference type="EMBL" id="BPVZ01000082">
    <property type="protein sequence ID" value="GKV29386.1"/>
    <property type="molecule type" value="Genomic_DNA"/>
</dbReference>
<evidence type="ECO:0000259" key="3">
    <source>
        <dbReference type="Pfam" id="PF23598"/>
    </source>
</evidence>
<dbReference type="InterPro" id="IPR055414">
    <property type="entry name" value="LRR_R13L4/SHOC2-like"/>
</dbReference>
<feature type="domain" description="Disease resistance R13L4/SHOC-2-like LRR" evidence="3">
    <location>
        <begin position="70"/>
        <end position="297"/>
    </location>
</feature>
<evidence type="ECO:0000313" key="5">
    <source>
        <dbReference type="Proteomes" id="UP001054252"/>
    </source>
</evidence>
<dbReference type="PANTHER" id="PTHR36766">
    <property type="entry name" value="PLANT BROAD-SPECTRUM MILDEW RESISTANCE PROTEIN RPW8"/>
    <property type="match status" value="1"/>
</dbReference>
<dbReference type="SUPFAM" id="SSF52058">
    <property type="entry name" value="L domain-like"/>
    <property type="match status" value="2"/>
</dbReference>
<name>A0AAV5KXU3_9ROSI</name>
<evidence type="ECO:0000256" key="1">
    <source>
        <dbReference type="ARBA" id="ARBA00022737"/>
    </source>
</evidence>
<dbReference type="Gene3D" id="3.80.10.10">
    <property type="entry name" value="Ribonuclease Inhibitor"/>
    <property type="match status" value="4"/>
</dbReference>
<keyword evidence="1" id="KW-0677">Repeat</keyword>
<dbReference type="Pfam" id="PF23598">
    <property type="entry name" value="LRR_14"/>
    <property type="match status" value="1"/>
</dbReference>
<reference evidence="4 5" key="1">
    <citation type="journal article" date="2021" name="Commun. Biol.">
        <title>The genome of Shorea leprosula (Dipterocarpaceae) highlights the ecological relevance of drought in aseasonal tropical rainforests.</title>
        <authorList>
            <person name="Ng K.K.S."/>
            <person name="Kobayashi M.J."/>
            <person name="Fawcett J.A."/>
            <person name="Hatakeyama M."/>
            <person name="Paape T."/>
            <person name="Ng C.H."/>
            <person name="Ang C.C."/>
            <person name="Tnah L.H."/>
            <person name="Lee C.T."/>
            <person name="Nishiyama T."/>
            <person name="Sese J."/>
            <person name="O'Brien M.J."/>
            <person name="Copetti D."/>
            <person name="Mohd Noor M.I."/>
            <person name="Ong R.C."/>
            <person name="Putra M."/>
            <person name="Sireger I.Z."/>
            <person name="Indrioko S."/>
            <person name="Kosugi Y."/>
            <person name="Izuno A."/>
            <person name="Isagi Y."/>
            <person name="Lee S.L."/>
            <person name="Shimizu K.K."/>
        </authorList>
    </citation>
    <scope>NUCLEOTIDE SEQUENCE [LARGE SCALE GENOMIC DNA]</scope>
    <source>
        <strain evidence="4">214</strain>
    </source>
</reference>
<keyword evidence="2" id="KW-0611">Plant defense</keyword>
<accession>A0AAV5KXU3</accession>
<dbReference type="AlphaFoldDB" id="A0AAV5KXU3"/>
<dbReference type="InterPro" id="IPR032675">
    <property type="entry name" value="LRR_dom_sf"/>
</dbReference>
<comment type="caution">
    <text evidence="4">The sequence shown here is derived from an EMBL/GenBank/DDBJ whole genome shotgun (WGS) entry which is preliminary data.</text>
</comment>
<dbReference type="GO" id="GO:0006952">
    <property type="term" value="P:defense response"/>
    <property type="evidence" value="ECO:0007669"/>
    <property type="project" value="UniProtKB-KW"/>
</dbReference>
<protein>
    <recommendedName>
        <fullName evidence="3">Disease resistance R13L4/SHOC-2-like LRR domain-containing protein</fullName>
    </recommendedName>
</protein>
<dbReference type="PANTHER" id="PTHR36766:SF51">
    <property type="entry name" value="DISEASE RESISTANCE RPP13-LIKE PROTEIN 1"/>
    <property type="match status" value="1"/>
</dbReference>
<dbReference type="Proteomes" id="UP001054252">
    <property type="component" value="Unassembled WGS sequence"/>
</dbReference>
<evidence type="ECO:0000313" key="4">
    <source>
        <dbReference type="EMBL" id="GKV29386.1"/>
    </source>
</evidence>
<sequence length="496" mass="55216">RSLVKLDIQKCPKLKFVPSLEGLVSLKTVKVEDCGGLECLPSGLSSCPALEELEIWQCSNLVSIPEEVKQLRSLVKLVIWKCPKFVPSLEGLVSLKTVELNDCDGLEYLSSGLSSCIALEELKILKCSNLVSIPEELKQLRSLVKLDICECPKLKFVPSLEGLVSLKTVKVEDCGGLECLPSGLSSCTALEELRLQNCCNLVSIPEELKQLRSLLVLNIWECRKLRSFPEEILSSLASLKTLMLGLLSEELEEFPNLSSTSPSTPTSLEVLVLGGWGNVTLPHQIQRLTTLRYLAIKSFNGVEEALSGNLSCLKTLTIEGCTGLRRLSSGLLSLERLSYYNCPNLVSLHGELKELHSLTILDCPKLVGLLKESLGCCTRLKRLQIGRFSEELEEFPSLSSIPASLEHLTLTGWEKLTHLPQIQHLTALKWLNIEHFNGMEFLPDWFNNLSSLQRLEIWNCPNKLKERCTEGSGPDWHKISHIPCIVIDGELIQSKH</sequence>
<proteinExistence type="predicted"/>
<gene>
    <name evidence="4" type="ORF">SLEP1_g38319</name>
</gene>
<feature type="non-terminal residue" evidence="4">
    <location>
        <position position="1"/>
    </location>
</feature>
<keyword evidence="5" id="KW-1185">Reference proteome</keyword>